<sequence>MAGVGILRSEHHSSVQKTSCVVPDGVAGTIKALQALFKVLFKVGSAIEAPLQAVGNAALKLLLSALVHDAARSERHRPSGAFSLHRHCLDSAMVGPGLVMVDFSAGKRRRQWCSEAAYAAPSLHDRSMFSPLKDSTRVVAKIGA</sequence>
<name>A0A438ID27_VITVI</name>
<accession>A0A438ID27</accession>
<organism evidence="1 2">
    <name type="scientific">Vitis vinifera</name>
    <name type="common">Grape</name>
    <dbReference type="NCBI Taxonomy" id="29760"/>
    <lineage>
        <taxon>Eukaryota</taxon>
        <taxon>Viridiplantae</taxon>
        <taxon>Streptophyta</taxon>
        <taxon>Embryophyta</taxon>
        <taxon>Tracheophyta</taxon>
        <taxon>Spermatophyta</taxon>
        <taxon>Magnoliopsida</taxon>
        <taxon>eudicotyledons</taxon>
        <taxon>Gunneridae</taxon>
        <taxon>Pentapetalae</taxon>
        <taxon>rosids</taxon>
        <taxon>Vitales</taxon>
        <taxon>Vitaceae</taxon>
        <taxon>Viteae</taxon>
        <taxon>Vitis</taxon>
    </lineage>
</organism>
<proteinExistence type="predicted"/>
<protein>
    <submittedName>
        <fullName evidence="1">Uncharacterized protein</fullName>
    </submittedName>
</protein>
<dbReference type="Proteomes" id="UP000288805">
    <property type="component" value="Unassembled WGS sequence"/>
</dbReference>
<gene>
    <name evidence="1" type="ORF">CK203_030822</name>
</gene>
<dbReference type="AlphaFoldDB" id="A0A438ID27"/>
<evidence type="ECO:0000313" key="1">
    <source>
        <dbReference type="EMBL" id="RVW94612.1"/>
    </source>
</evidence>
<comment type="caution">
    <text evidence="1">The sequence shown here is derived from an EMBL/GenBank/DDBJ whole genome shotgun (WGS) entry which is preliminary data.</text>
</comment>
<reference evidence="1 2" key="1">
    <citation type="journal article" date="2018" name="PLoS Genet.">
        <title>Population sequencing reveals clonal diversity and ancestral inbreeding in the grapevine cultivar Chardonnay.</title>
        <authorList>
            <person name="Roach M.J."/>
            <person name="Johnson D.L."/>
            <person name="Bohlmann J."/>
            <person name="van Vuuren H.J."/>
            <person name="Jones S.J."/>
            <person name="Pretorius I.S."/>
            <person name="Schmidt S.A."/>
            <person name="Borneman A.R."/>
        </authorList>
    </citation>
    <scope>NUCLEOTIDE SEQUENCE [LARGE SCALE GENOMIC DNA]</scope>
    <source>
        <strain evidence="2">cv. Chardonnay</strain>
        <tissue evidence="1">Leaf</tissue>
    </source>
</reference>
<dbReference type="EMBL" id="QGNW01000120">
    <property type="protein sequence ID" value="RVW94612.1"/>
    <property type="molecule type" value="Genomic_DNA"/>
</dbReference>
<evidence type="ECO:0000313" key="2">
    <source>
        <dbReference type="Proteomes" id="UP000288805"/>
    </source>
</evidence>